<feature type="transmembrane region" description="Helical" evidence="1">
    <location>
        <begin position="107"/>
        <end position="129"/>
    </location>
</feature>
<sequence>MSGNHNKAELHGLQKYVHPLLWGLGAGCAVCVALLLLLSAVIAVRDIPHIAFDPLMVVVGALGALAAGYLSARLTKERGMLMGLCASFALFLLLVLCNLLITTCSFGTILLVKLFAMLLAGAIGGILGVNRKVRPR</sequence>
<dbReference type="InterPro" id="IPR023804">
    <property type="entry name" value="DUF3792_TM"/>
</dbReference>
<dbReference type="EMBL" id="SLUK01000007">
    <property type="protein sequence ID" value="TCL42967.1"/>
    <property type="molecule type" value="Genomic_DNA"/>
</dbReference>
<dbReference type="RefSeq" id="WP_132084704.1">
    <property type="nucleotide sequence ID" value="NZ_JADNAH010000002.1"/>
</dbReference>
<reference evidence="2 3" key="1">
    <citation type="submission" date="2019-03" db="EMBL/GenBank/DDBJ databases">
        <title>Genomic Encyclopedia of Type Strains, Phase IV (KMG-IV): sequencing the most valuable type-strain genomes for metagenomic binning, comparative biology and taxonomic classification.</title>
        <authorList>
            <person name="Goeker M."/>
        </authorList>
    </citation>
    <scope>NUCLEOTIDE SEQUENCE [LARGE SCALE GENOMIC DNA]</scope>
    <source>
        <strain evidence="2 3">DSM 100433</strain>
    </source>
</reference>
<dbReference type="AlphaFoldDB" id="A0A9X8UIN6"/>
<gene>
    <name evidence="2" type="ORF">EDD78_10768</name>
</gene>
<protein>
    <submittedName>
        <fullName evidence="2">Membrane protein (TIGR04086 family)</fullName>
    </submittedName>
</protein>
<keyword evidence="3" id="KW-1185">Reference proteome</keyword>
<dbReference type="Proteomes" id="UP000294682">
    <property type="component" value="Unassembled WGS sequence"/>
</dbReference>
<organism evidence="2 3">
    <name type="scientific">Harryflintia acetispora</name>
    <dbReference type="NCBI Taxonomy" id="1849041"/>
    <lineage>
        <taxon>Bacteria</taxon>
        <taxon>Bacillati</taxon>
        <taxon>Bacillota</taxon>
        <taxon>Clostridia</taxon>
        <taxon>Eubacteriales</taxon>
        <taxon>Oscillospiraceae</taxon>
        <taxon>Harryflintia</taxon>
    </lineage>
</organism>
<dbReference type="PROSITE" id="PS51257">
    <property type="entry name" value="PROKAR_LIPOPROTEIN"/>
    <property type="match status" value="1"/>
</dbReference>
<feature type="transmembrane region" description="Helical" evidence="1">
    <location>
        <begin position="20"/>
        <end position="44"/>
    </location>
</feature>
<proteinExistence type="predicted"/>
<evidence type="ECO:0000313" key="3">
    <source>
        <dbReference type="Proteomes" id="UP000294682"/>
    </source>
</evidence>
<evidence type="ECO:0000256" key="1">
    <source>
        <dbReference type="SAM" id="Phobius"/>
    </source>
</evidence>
<keyword evidence="1" id="KW-0812">Transmembrane</keyword>
<comment type="caution">
    <text evidence="2">The sequence shown here is derived from an EMBL/GenBank/DDBJ whole genome shotgun (WGS) entry which is preliminary data.</text>
</comment>
<dbReference type="NCBIfam" id="TIGR04086">
    <property type="entry name" value="TIGR04086_membr"/>
    <property type="match status" value="1"/>
</dbReference>
<accession>A0A9X8UIN6</accession>
<feature type="transmembrane region" description="Helical" evidence="1">
    <location>
        <begin position="50"/>
        <end position="72"/>
    </location>
</feature>
<evidence type="ECO:0000313" key="2">
    <source>
        <dbReference type="EMBL" id="TCL42967.1"/>
    </source>
</evidence>
<keyword evidence="1" id="KW-1133">Transmembrane helix</keyword>
<name>A0A9X8UIN6_9FIRM</name>
<feature type="transmembrane region" description="Helical" evidence="1">
    <location>
        <begin position="79"/>
        <end position="101"/>
    </location>
</feature>
<keyword evidence="1" id="KW-0472">Membrane</keyword>
<dbReference type="Pfam" id="PF12670">
    <property type="entry name" value="DUF3792"/>
    <property type="match status" value="1"/>
</dbReference>